<dbReference type="EMBL" id="ABVL01000007">
    <property type="protein sequence ID" value="EDY19628.1"/>
    <property type="molecule type" value="Genomic_DNA"/>
</dbReference>
<keyword evidence="3" id="KW-0808">Transferase</keyword>
<feature type="domain" description="Aminotransferase class V" evidence="2">
    <location>
        <begin position="19"/>
        <end position="363"/>
    </location>
</feature>
<gene>
    <name evidence="3" type="ORF">CfE428DRAFT_2804</name>
</gene>
<dbReference type="PANTHER" id="PTHR43586">
    <property type="entry name" value="CYSTEINE DESULFURASE"/>
    <property type="match status" value="1"/>
</dbReference>
<organism evidence="3 4">
    <name type="scientific">Chthoniobacter flavus Ellin428</name>
    <dbReference type="NCBI Taxonomy" id="497964"/>
    <lineage>
        <taxon>Bacteria</taxon>
        <taxon>Pseudomonadati</taxon>
        <taxon>Verrucomicrobiota</taxon>
        <taxon>Spartobacteria</taxon>
        <taxon>Chthoniobacterales</taxon>
        <taxon>Chthoniobacteraceae</taxon>
        <taxon>Chthoniobacter</taxon>
    </lineage>
</organism>
<dbReference type="InterPro" id="IPR015421">
    <property type="entry name" value="PyrdxlP-dep_Trfase_major"/>
</dbReference>
<evidence type="ECO:0000313" key="3">
    <source>
        <dbReference type="EMBL" id="EDY19628.1"/>
    </source>
</evidence>
<evidence type="ECO:0000256" key="1">
    <source>
        <dbReference type="ARBA" id="ARBA00022898"/>
    </source>
</evidence>
<dbReference type="eggNOG" id="COG0520">
    <property type="taxonomic scope" value="Bacteria"/>
</dbReference>
<comment type="caution">
    <text evidence="3">The sequence shown here is derived from an EMBL/GenBank/DDBJ whole genome shotgun (WGS) entry which is preliminary data.</text>
</comment>
<keyword evidence="4" id="KW-1185">Reference proteome</keyword>
<evidence type="ECO:0000259" key="2">
    <source>
        <dbReference type="Pfam" id="PF00266"/>
    </source>
</evidence>
<name>B4D1L6_9BACT</name>
<keyword evidence="1" id="KW-0663">Pyridoxal phosphate</keyword>
<dbReference type="PANTHER" id="PTHR43586:SF15">
    <property type="entry name" value="BLR3095 PROTEIN"/>
    <property type="match status" value="1"/>
</dbReference>
<dbReference type="Gene3D" id="3.40.640.10">
    <property type="entry name" value="Type I PLP-dependent aspartate aminotransferase-like (Major domain)"/>
    <property type="match status" value="1"/>
</dbReference>
<dbReference type="Gene3D" id="3.90.1150.10">
    <property type="entry name" value="Aspartate Aminotransferase, domain 1"/>
    <property type="match status" value="1"/>
</dbReference>
<dbReference type="AlphaFoldDB" id="B4D1L6"/>
<accession>B4D1L6</accession>
<dbReference type="STRING" id="497964.CfE428DRAFT_2804"/>
<dbReference type="InterPro" id="IPR000192">
    <property type="entry name" value="Aminotrans_V_dom"/>
</dbReference>
<dbReference type="Proteomes" id="UP000005824">
    <property type="component" value="Unassembled WGS sequence"/>
</dbReference>
<dbReference type="InParanoid" id="B4D1L6"/>
<protein>
    <submittedName>
        <fullName evidence="3">Aminotransferase class V</fullName>
    </submittedName>
</protein>
<dbReference type="RefSeq" id="WP_006980129.1">
    <property type="nucleotide sequence ID" value="NZ_ABVL01000007.1"/>
</dbReference>
<sequence>MLTESTRLHDFSTLSGMTYLNTAAESIPPRQTGEAIAAYWHDKQKGMKGRDAHFAQVEGCREVTARLLGLRTSEVAFCSCSSEAYNLLASALQLGSNDEVVVTDLDFPAGVTPWLRSPEKPVLRVWNAVDGALDANHLAVLLNERTKLVQVSLVSFYNGHRIDWTPFHDMVRRLAPNALISVDITQAFGRVVLDCAGADILISSTHKWTLGIHGGGIIGIPATSGARLTTHAGGWYHLQNAFDTDRFERAVSKSGAASFSVGMPNFVALYALNASLRYLEAVGIKNIAAHADPLVAAAEAGVRALGVKPMCRWNGSGILAFQDSRSTELHAALENENIHVMHNAGRIRIAVHGYNTQKDIDYFLSVLTTLLRKV</sequence>
<evidence type="ECO:0000313" key="4">
    <source>
        <dbReference type="Proteomes" id="UP000005824"/>
    </source>
</evidence>
<reference evidence="3 4" key="1">
    <citation type="journal article" date="2011" name="J. Bacteriol.">
        <title>Genome sequence of Chthoniobacter flavus Ellin428, an aerobic heterotrophic soil bacterium.</title>
        <authorList>
            <person name="Kant R."/>
            <person name="van Passel M.W."/>
            <person name="Palva A."/>
            <person name="Lucas S."/>
            <person name="Lapidus A."/>
            <person name="Glavina Del Rio T."/>
            <person name="Dalin E."/>
            <person name="Tice H."/>
            <person name="Bruce D."/>
            <person name="Goodwin L."/>
            <person name="Pitluck S."/>
            <person name="Larimer F.W."/>
            <person name="Land M.L."/>
            <person name="Hauser L."/>
            <person name="Sangwan P."/>
            <person name="de Vos W.M."/>
            <person name="Janssen P.H."/>
            <person name="Smidt H."/>
        </authorList>
    </citation>
    <scope>NUCLEOTIDE SEQUENCE [LARGE SCALE GENOMIC DNA]</scope>
    <source>
        <strain evidence="3 4">Ellin428</strain>
    </source>
</reference>
<dbReference type="GO" id="GO:0008483">
    <property type="term" value="F:transaminase activity"/>
    <property type="evidence" value="ECO:0007669"/>
    <property type="project" value="UniProtKB-KW"/>
</dbReference>
<dbReference type="InterPro" id="IPR015422">
    <property type="entry name" value="PyrdxlP-dep_Trfase_small"/>
</dbReference>
<keyword evidence="3" id="KW-0032">Aminotransferase</keyword>
<proteinExistence type="predicted"/>
<dbReference type="Pfam" id="PF00266">
    <property type="entry name" value="Aminotran_5"/>
    <property type="match status" value="1"/>
</dbReference>
<dbReference type="SUPFAM" id="SSF53383">
    <property type="entry name" value="PLP-dependent transferases"/>
    <property type="match status" value="1"/>
</dbReference>
<dbReference type="InterPro" id="IPR015424">
    <property type="entry name" value="PyrdxlP-dep_Trfase"/>
</dbReference>